<comment type="caution">
    <text evidence="2">The sequence shown here is derived from an EMBL/GenBank/DDBJ whole genome shotgun (WGS) entry which is preliminary data.</text>
</comment>
<accession>A0A2W4WD36</accession>
<protein>
    <recommendedName>
        <fullName evidence="1">Phosphodiester glycosidase domain-containing protein</fullName>
    </recommendedName>
</protein>
<evidence type="ECO:0000259" key="1">
    <source>
        <dbReference type="Pfam" id="PF09992"/>
    </source>
</evidence>
<dbReference type="InterPro" id="IPR018711">
    <property type="entry name" value="NAGPA"/>
</dbReference>
<organism evidence="2 3">
    <name type="scientific">Shackletoniella antarctica</name>
    <dbReference type="NCBI Taxonomy" id="268115"/>
    <lineage>
        <taxon>Bacteria</taxon>
        <taxon>Bacillati</taxon>
        <taxon>Cyanobacteriota</taxon>
        <taxon>Cyanophyceae</taxon>
        <taxon>Oculatellales</taxon>
        <taxon>Oculatellaceae</taxon>
        <taxon>Shackletoniella</taxon>
    </lineage>
</organism>
<dbReference type="PANTHER" id="PTHR40446">
    <property type="entry name" value="N-ACETYLGLUCOSAMINE-1-PHOSPHODIESTER ALPHA-N-ACETYLGLUCOSAMINIDASE"/>
    <property type="match status" value="1"/>
</dbReference>
<dbReference type="EMBL" id="QBMN01000034">
    <property type="protein sequence ID" value="PZO43013.1"/>
    <property type="molecule type" value="Genomic_DNA"/>
</dbReference>
<sequence>MAQGQMAQGQTLVINGSPTAVPWIMTNGHIGLADYGVTDHLGATLLSSSRPEQQPVQWFTQPGNTVELPAWVQGGYRFLDIVPLAERYGWQVQPQGGTLQITTPPAQIVALRREAQPGGERLILELSGPAPAHLTDSADALSLTLGAAIDEAVLKTAIAAPAGAYLGALTATLVPGGTRLQASASHPPQLVTQANPHQIVIDIRADSLQPHSIAWAAGVRWQQRYVSVAGQPFPVYWLQIDPTQAALRPIWPDPTTATGTAPLTTIAQRWQAAAAINAGFFNRNNQYPLGAVRSNSEWISGPILSRGVVGWNDQGQVRMERLFLRQALTTGSGQMFPIQTVNSGYVQAGIGLYTPAWGRSYRPILEGETVVTVIGGVVTAQQPASTIAPDGIAIPADGYLLALRSYATAAQALPLGQSVALESESLPASLAPFPNVIGGGPLLLRDRTTVLDARLEQFSSAFANQAAPRSAIGVSATGEILLVAVHHSPLGPGPTLDQLAQIMLQLGSTDALNLDGGSSASLYLGGRLINRSPRTAARVSNSIGLFLQ</sequence>
<dbReference type="Pfam" id="PF09992">
    <property type="entry name" value="NAGPA"/>
    <property type="match status" value="1"/>
</dbReference>
<gene>
    <name evidence="2" type="ORF">DCF17_06765</name>
</gene>
<evidence type="ECO:0000313" key="3">
    <source>
        <dbReference type="Proteomes" id="UP000249081"/>
    </source>
</evidence>
<reference evidence="2 3" key="2">
    <citation type="submission" date="2018-06" db="EMBL/GenBank/DDBJ databases">
        <title>Metagenomic assembly of (sub)arctic Cyanobacteria and their associated microbiome from non-axenic cultures.</title>
        <authorList>
            <person name="Baurain D."/>
        </authorList>
    </citation>
    <scope>NUCLEOTIDE SEQUENCE [LARGE SCALE GENOMIC DNA]</scope>
    <source>
        <strain evidence="2">ULC041bin1</strain>
    </source>
</reference>
<dbReference type="AlphaFoldDB" id="A0A2W4WD36"/>
<dbReference type="Proteomes" id="UP000249081">
    <property type="component" value="Unassembled WGS sequence"/>
</dbReference>
<feature type="domain" description="Phosphodiester glycosidase" evidence="1">
    <location>
        <begin position="369"/>
        <end position="546"/>
    </location>
</feature>
<proteinExistence type="predicted"/>
<name>A0A2W4WD36_9CYAN</name>
<reference evidence="3" key="1">
    <citation type="submission" date="2018-04" db="EMBL/GenBank/DDBJ databases">
        <authorList>
            <person name="Cornet L."/>
        </authorList>
    </citation>
    <scope>NUCLEOTIDE SEQUENCE [LARGE SCALE GENOMIC DNA]</scope>
</reference>
<dbReference type="PANTHER" id="PTHR40446:SF2">
    <property type="entry name" value="N-ACETYLGLUCOSAMINE-1-PHOSPHODIESTER ALPHA-N-ACETYLGLUCOSAMINIDASE"/>
    <property type="match status" value="1"/>
</dbReference>
<evidence type="ECO:0000313" key="2">
    <source>
        <dbReference type="EMBL" id="PZO43013.1"/>
    </source>
</evidence>